<dbReference type="Gramene" id="mRNA:HanXRQr2_Chr15g0718891">
    <property type="protein sequence ID" value="mRNA:HanXRQr2_Chr15g0718891"/>
    <property type="gene ID" value="HanXRQr2_Chr15g0718891"/>
</dbReference>
<gene>
    <name evidence="3" type="ORF">HannXRQ_Chr15g0495941</name>
    <name evidence="2" type="ORF">HanXRQr2_Chr15g0718891</name>
</gene>
<reference evidence="2" key="3">
    <citation type="submission" date="2020-06" db="EMBL/GenBank/DDBJ databases">
        <title>Helianthus annuus Genome sequencing and assembly Release 2.</title>
        <authorList>
            <person name="Gouzy J."/>
            <person name="Langlade N."/>
            <person name="Munos S."/>
        </authorList>
    </citation>
    <scope>NUCLEOTIDE SEQUENCE</scope>
    <source>
        <tissue evidence="2">Leaves</tissue>
    </source>
</reference>
<keyword evidence="4" id="KW-1185">Reference proteome</keyword>
<reference evidence="2 4" key="1">
    <citation type="journal article" date="2017" name="Nature">
        <title>The sunflower genome provides insights into oil metabolism, flowering and Asterid evolution.</title>
        <authorList>
            <person name="Badouin H."/>
            <person name="Gouzy J."/>
            <person name="Grassa C.J."/>
            <person name="Murat F."/>
            <person name="Staton S.E."/>
            <person name="Cottret L."/>
            <person name="Lelandais-Briere C."/>
            <person name="Owens G.L."/>
            <person name="Carrere S."/>
            <person name="Mayjonade B."/>
            <person name="Legrand L."/>
            <person name="Gill N."/>
            <person name="Kane N.C."/>
            <person name="Bowers J.E."/>
            <person name="Hubner S."/>
            <person name="Bellec A."/>
            <person name="Berard A."/>
            <person name="Berges H."/>
            <person name="Blanchet N."/>
            <person name="Boniface M.C."/>
            <person name="Brunel D."/>
            <person name="Catrice O."/>
            <person name="Chaidir N."/>
            <person name="Claudel C."/>
            <person name="Donnadieu C."/>
            <person name="Faraut T."/>
            <person name="Fievet G."/>
            <person name="Helmstetter N."/>
            <person name="King M."/>
            <person name="Knapp S.J."/>
            <person name="Lai Z."/>
            <person name="Le Paslier M.C."/>
            <person name="Lippi Y."/>
            <person name="Lorenzon L."/>
            <person name="Mandel J.R."/>
            <person name="Marage G."/>
            <person name="Marchand G."/>
            <person name="Marquand E."/>
            <person name="Bret-Mestries E."/>
            <person name="Morien E."/>
            <person name="Nambeesan S."/>
            <person name="Nguyen T."/>
            <person name="Pegot-Espagnet P."/>
            <person name="Pouilly N."/>
            <person name="Raftis F."/>
            <person name="Sallet E."/>
            <person name="Schiex T."/>
            <person name="Thomas J."/>
            <person name="Vandecasteele C."/>
            <person name="Vares D."/>
            <person name="Vear F."/>
            <person name="Vautrin S."/>
            <person name="Crespi M."/>
            <person name="Mangin B."/>
            <person name="Burke J.M."/>
            <person name="Salse J."/>
            <person name="Munos S."/>
            <person name="Vincourt P."/>
            <person name="Rieseberg L.H."/>
            <person name="Langlade N.B."/>
        </authorList>
    </citation>
    <scope>NUCLEOTIDE SEQUENCE [LARGE SCALE GENOMIC DNA]</scope>
    <source>
        <strain evidence="4">cv. SF193</strain>
        <tissue evidence="2">Leaves</tissue>
    </source>
</reference>
<evidence type="ECO:0000313" key="4">
    <source>
        <dbReference type="Proteomes" id="UP000215914"/>
    </source>
</evidence>
<evidence type="ECO:0000313" key="3">
    <source>
        <dbReference type="EMBL" id="OTF96602.1"/>
    </source>
</evidence>
<accession>A0A251SDJ2</accession>
<dbReference type="EMBL" id="MNCJ02000330">
    <property type="protein sequence ID" value="KAF5766731.1"/>
    <property type="molecule type" value="Genomic_DNA"/>
</dbReference>
<dbReference type="Proteomes" id="UP000215914">
    <property type="component" value="Chromosome 15"/>
</dbReference>
<dbReference type="EMBL" id="CM007904">
    <property type="protein sequence ID" value="OTF96602.1"/>
    <property type="molecule type" value="Genomic_DNA"/>
</dbReference>
<evidence type="ECO:0000313" key="2">
    <source>
        <dbReference type="EMBL" id="KAF5766731.1"/>
    </source>
</evidence>
<feature type="region of interest" description="Disordered" evidence="1">
    <location>
        <begin position="37"/>
        <end position="56"/>
    </location>
</feature>
<reference evidence="3" key="2">
    <citation type="submission" date="2017-02" db="EMBL/GenBank/DDBJ databases">
        <title>Sunflower complete genome.</title>
        <authorList>
            <person name="Langlade N."/>
            <person name="Munos S."/>
        </authorList>
    </citation>
    <scope>NUCLEOTIDE SEQUENCE [LARGE SCALE GENOMIC DNA]</scope>
    <source>
        <tissue evidence="3">Leaves</tissue>
    </source>
</reference>
<proteinExistence type="predicted"/>
<organism evidence="3 4">
    <name type="scientific">Helianthus annuus</name>
    <name type="common">Common sunflower</name>
    <dbReference type="NCBI Taxonomy" id="4232"/>
    <lineage>
        <taxon>Eukaryota</taxon>
        <taxon>Viridiplantae</taxon>
        <taxon>Streptophyta</taxon>
        <taxon>Embryophyta</taxon>
        <taxon>Tracheophyta</taxon>
        <taxon>Spermatophyta</taxon>
        <taxon>Magnoliopsida</taxon>
        <taxon>eudicotyledons</taxon>
        <taxon>Gunneridae</taxon>
        <taxon>Pentapetalae</taxon>
        <taxon>asterids</taxon>
        <taxon>campanulids</taxon>
        <taxon>Asterales</taxon>
        <taxon>Asteraceae</taxon>
        <taxon>Asteroideae</taxon>
        <taxon>Heliantheae alliance</taxon>
        <taxon>Heliantheae</taxon>
        <taxon>Helianthus</taxon>
    </lineage>
</organism>
<dbReference type="InParanoid" id="A0A251SDJ2"/>
<dbReference type="AlphaFoldDB" id="A0A251SDJ2"/>
<evidence type="ECO:0000256" key="1">
    <source>
        <dbReference type="SAM" id="MobiDB-lite"/>
    </source>
</evidence>
<protein>
    <submittedName>
        <fullName evidence="3">Uncharacterized protein</fullName>
    </submittedName>
</protein>
<name>A0A251SDJ2_HELAN</name>
<sequence>MPFSSISQRLFIASSKIFTTVILKVFKFPNVEVWEEQPDCQGSGPKDEGYIRTTSL</sequence>